<sequence length="387" mass="44957">MEDKIYFGCFVRQRIDKNTTPFFVFYARVKDIKQWARVRRVEDSTDGTQRLLRETRSKAITRFVKSGFNNTIPNNILLAFEPDKAKFSSLEEKLSGCLSEANFHNGCEQQMEWGTLEFSFNTSGNDYCAYVVDGQHRLYGLSEFDSEDLPILVVSLVNASIEEQAFQFIVINNKAVRVPTNNVKAIIANLNEEELQNRLLKAGVKYGNTSPTLRDVNDLDISPFQNLLKWPYNKEGNQLVEIAAIEQSIKYLRAMFTFLDEDEDSLVEIFCAIWRVIKDNYTELWGKENTFMKKVNINALNEFITDRLKFAWELSLVDIFNSEQLETQVLHIVKLLPQEFWKAEWTIKLQDSANVRKQIKEDLSTLADNCRLRRPWNEDLNLPITEG</sequence>
<organism evidence="1 2">
    <name type="scientific">Funiculus sociatus GB2-A5</name>
    <dbReference type="NCBI Taxonomy" id="2933946"/>
    <lineage>
        <taxon>Bacteria</taxon>
        <taxon>Bacillati</taxon>
        <taxon>Cyanobacteriota</taxon>
        <taxon>Cyanophyceae</taxon>
        <taxon>Coleofasciculales</taxon>
        <taxon>Coleofasciculaceae</taxon>
        <taxon>Funiculus</taxon>
    </lineage>
</organism>
<evidence type="ECO:0000313" key="1">
    <source>
        <dbReference type="EMBL" id="MEP0863092.1"/>
    </source>
</evidence>
<keyword evidence="2" id="KW-1185">Reference proteome</keyword>
<reference evidence="1 2" key="1">
    <citation type="submission" date="2022-04" db="EMBL/GenBank/DDBJ databases">
        <title>Positive selection, recombination, and allopatry shape intraspecific diversity of widespread and dominant cyanobacteria.</title>
        <authorList>
            <person name="Wei J."/>
            <person name="Shu W."/>
            <person name="Hu C."/>
        </authorList>
    </citation>
    <scope>NUCLEOTIDE SEQUENCE [LARGE SCALE GENOMIC DNA]</scope>
    <source>
        <strain evidence="1 2">GB2-A5</strain>
    </source>
</reference>
<name>A0ABV0JK82_9CYAN</name>
<accession>A0ABV0JK82</accession>
<dbReference type="NCBIfam" id="TIGR03187">
    <property type="entry name" value="DGQHR"/>
    <property type="match status" value="1"/>
</dbReference>
<dbReference type="Proteomes" id="UP001442494">
    <property type="component" value="Unassembled WGS sequence"/>
</dbReference>
<dbReference type="EMBL" id="JAMPKK010000002">
    <property type="protein sequence ID" value="MEP0863092.1"/>
    <property type="molecule type" value="Genomic_DNA"/>
</dbReference>
<gene>
    <name evidence="1" type="ORF">NDI37_01250</name>
</gene>
<dbReference type="CDD" id="cd16413">
    <property type="entry name" value="DGQHR_domain"/>
    <property type="match status" value="1"/>
</dbReference>
<comment type="caution">
    <text evidence="1">The sequence shown here is derived from an EMBL/GenBank/DDBJ whole genome shotgun (WGS) entry which is preliminary data.</text>
</comment>
<dbReference type="RefSeq" id="WP_190427692.1">
    <property type="nucleotide sequence ID" value="NZ_JAMPKK010000002.1"/>
</dbReference>
<dbReference type="InterPro" id="IPR017601">
    <property type="entry name" value="DGQHR-contain_dom"/>
</dbReference>
<evidence type="ECO:0000313" key="2">
    <source>
        <dbReference type="Proteomes" id="UP001442494"/>
    </source>
</evidence>
<proteinExistence type="predicted"/>
<protein>
    <submittedName>
        <fullName evidence="1">DGQHR domain-containing protein</fullName>
    </submittedName>
</protein>